<reference evidence="1 2" key="1">
    <citation type="submission" date="2021-10" db="EMBL/GenBank/DDBJ databases">
        <authorList>
            <person name="Koch H."/>
        </authorList>
    </citation>
    <scope>NUCLEOTIDE SEQUENCE [LARGE SCALE GENOMIC DNA]</scope>
    <source>
        <strain evidence="1">6680</strain>
    </source>
</reference>
<proteinExistence type="predicted"/>
<dbReference type="EMBL" id="OU912926">
    <property type="protein sequence ID" value="CAG9933069.1"/>
    <property type="molecule type" value="Genomic_DNA"/>
</dbReference>
<dbReference type="Proteomes" id="UP000839052">
    <property type="component" value="Chromosome"/>
</dbReference>
<keyword evidence="2" id="KW-1185">Reference proteome</keyword>
<evidence type="ECO:0000313" key="1">
    <source>
        <dbReference type="EMBL" id="CAG9933069.1"/>
    </source>
</evidence>
<organism evidence="1 2">
    <name type="scientific">Candidatus Nitrotoga arctica</name>
    <dbReference type="NCBI Taxonomy" id="453162"/>
    <lineage>
        <taxon>Bacteria</taxon>
        <taxon>Pseudomonadati</taxon>
        <taxon>Pseudomonadota</taxon>
        <taxon>Betaproteobacteria</taxon>
        <taxon>Nitrosomonadales</taxon>
        <taxon>Gallionellaceae</taxon>
        <taxon>Candidatus Nitrotoga</taxon>
    </lineage>
</organism>
<protein>
    <submittedName>
        <fullName evidence="1">Uncharacterized protein</fullName>
    </submittedName>
</protein>
<name>A0ABM8YZV4_9PROT</name>
<sequence length="94" mass="10243">MLGYMIVIEAGDTVAQLESECGCPILHNYFEPEIQFGNPDFVPSAEISAEHPSCYEMVFILGGDFGISIFIPKTEGIDTVLLAICAQYAVPKLI</sequence>
<gene>
    <name evidence="1" type="ORF">NTG6680_1820</name>
</gene>
<accession>A0ABM8YZV4</accession>
<evidence type="ECO:0000313" key="2">
    <source>
        <dbReference type="Proteomes" id="UP000839052"/>
    </source>
</evidence>